<evidence type="ECO:0000313" key="3">
    <source>
        <dbReference type="Proteomes" id="UP000594454"/>
    </source>
</evidence>
<dbReference type="PANTHER" id="PTHR16151:SF2">
    <property type="entry name" value="HAUS AUGMIN-LIKE COMPLEX SUBUNIT 6"/>
    <property type="match status" value="1"/>
</dbReference>
<dbReference type="InterPro" id="IPR028163">
    <property type="entry name" value="HAUS_6_N"/>
</dbReference>
<keyword evidence="3" id="KW-1185">Reference proteome</keyword>
<dbReference type="EMBL" id="LR899010">
    <property type="protein sequence ID" value="CAD7082084.1"/>
    <property type="molecule type" value="Genomic_DNA"/>
</dbReference>
<dbReference type="InParanoid" id="A0A7R8UK26"/>
<protein>
    <recommendedName>
        <fullName evidence="1">HAUS augmin-like complex subunit 6 N-terminal domain-containing protein</fullName>
    </recommendedName>
</protein>
<feature type="domain" description="HAUS augmin-like complex subunit 6 N-terminal" evidence="1">
    <location>
        <begin position="29"/>
        <end position="256"/>
    </location>
</feature>
<dbReference type="GO" id="GO:0051225">
    <property type="term" value="P:spindle assembly"/>
    <property type="evidence" value="ECO:0007669"/>
    <property type="project" value="InterPro"/>
</dbReference>
<gene>
    <name evidence="2" type="ORF">HERILL_LOCUS5148</name>
</gene>
<name>A0A7R8UK26_HERIL</name>
<dbReference type="GO" id="GO:0008017">
    <property type="term" value="F:microtubule binding"/>
    <property type="evidence" value="ECO:0007669"/>
    <property type="project" value="TreeGrafter"/>
</dbReference>
<dbReference type="OrthoDB" id="5575722at2759"/>
<dbReference type="Proteomes" id="UP000594454">
    <property type="component" value="Chromosome 2"/>
</dbReference>
<accession>A0A7R8UK26</accession>
<dbReference type="AlphaFoldDB" id="A0A7R8UK26"/>
<dbReference type="PANTHER" id="PTHR16151">
    <property type="entry name" value="HAUS AUGMIN-LIKE COMPLEX SUBUNIT 6"/>
    <property type="match status" value="1"/>
</dbReference>
<evidence type="ECO:0000313" key="2">
    <source>
        <dbReference type="EMBL" id="CAD7082084.1"/>
    </source>
</evidence>
<dbReference type="GO" id="GO:0070652">
    <property type="term" value="C:HAUS complex"/>
    <property type="evidence" value="ECO:0007669"/>
    <property type="project" value="InterPro"/>
</dbReference>
<reference evidence="2 3" key="1">
    <citation type="submission" date="2020-11" db="EMBL/GenBank/DDBJ databases">
        <authorList>
            <person name="Wallbank WR R."/>
            <person name="Pardo Diaz C."/>
            <person name="Kozak K."/>
            <person name="Martin S."/>
            <person name="Jiggins C."/>
            <person name="Moest M."/>
            <person name="Warren A I."/>
            <person name="Generalovic N T."/>
            <person name="Byers J.R.P. K."/>
            <person name="Montejo-Kovacevich G."/>
            <person name="Yen C E."/>
        </authorList>
    </citation>
    <scope>NUCLEOTIDE SEQUENCE [LARGE SCALE GENOMIC DNA]</scope>
</reference>
<sequence length="690" mass="79712">MSKKRVFDGDKTVLDMRKAEERDLSEQIHRNLQLLNIMYPRNFEFNSCFTQDMFLRPNTKAFPYVMHYLFNILDPIEFKKRFYWPLDRTSENAFRTTTVQYLNHLNEKHNLGWGEIKVFLVVMPGGMKFMKLLSDLINFVVDEETKKVEKSLPDNITKRKLTLTNDKVQGIVRSHEKFMREAVRYKEKVDAQKSILRENAKILGDKLNEICQQVSMTPEQLDEAFLQKFAFTNYNLFEKTIISQANETEATEKYLDRLSSEIDKFHSEKHQFPCDKDLLMSSYKTIQNDYPGLCPKGIITVDNKIQLESLFEAFNCIFPALEEACGQCDVTTKKMDKYEFEVNEVAQLQNDATQLDNDIFKFESIVDEIKVDLEDLTKSGDSEKLGNTPSRSNIVAENCIKSKYLFTPAIYVQNDNACKARLPLLEDNGDKSFSFANQTTVYIPKSGQAKNISFGGHSSKIIDPHTLLRTVTKSAKRRNQQQRFNQSNLSLLASKFRENENMFAKEKENISQTVIGTDFEVTPIKSTQSNSFIKETIDRHNVIKEKFVENRVMKLTPESLIFQKRQRTSIHEIDLNSITKSPSGRLDSLIRVNFEDFSIPEILVNDLPITKSELIEEHEIEVKPIAIPKNTEKSDCTRQNGDDDKENQIDNVMNEFCADFQKKLGINLANESISNVSDSILKDISFETFC</sequence>
<dbReference type="GO" id="GO:1990498">
    <property type="term" value="C:mitotic spindle microtubule"/>
    <property type="evidence" value="ECO:0007669"/>
    <property type="project" value="TreeGrafter"/>
</dbReference>
<proteinExistence type="predicted"/>
<organism evidence="2 3">
    <name type="scientific">Hermetia illucens</name>
    <name type="common">Black soldier fly</name>
    <dbReference type="NCBI Taxonomy" id="343691"/>
    <lineage>
        <taxon>Eukaryota</taxon>
        <taxon>Metazoa</taxon>
        <taxon>Ecdysozoa</taxon>
        <taxon>Arthropoda</taxon>
        <taxon>Hexapoda</taxon>
        <taxon>Insecta</taxon>
        <taxon>Pterygota</taxon>
        <taxon>Neoptera</taxon>
        <taxon>Endopterygota</taxon>
        <taxon>Diptera</taxon>
        <taxon>Brachycera</taxon>
        <taxon>Stratiomyomorpha</taxon>
        <taxon>Stratiomyidae</taxon>
        <taxon>Hermetiinae</taxon>
        <taxon>Hermetia</taxon>
    </lineage>
</organism>
<evidence type="ECO:0000259" key="1">
    <source>
        <dbReference type="Pfam" id="PF14661"/>
    </source>
</evidence>
<dbReference type="Pfam" id="PF14661">
    <property type="entry name" value="HAUS6_N"/>
    <property type="match status" value="1"/>
</dbReference>
<dbReference type="FunCoup" id="A0A7R8UK26">
    <property type="interactions" value="34"/>
</dbReference>
<dbReference type="InterPro" id="IPR026797">
    <property type="entry name" value="HAUS_6"/>
</dbReference>